<evidence type="ECO:0000313" key="4">
    <source>
        <dbReference type="Proteomes" id="UP000092498"/>
    </source>
</evidence>
<dbReference type="Gene3D" id="2.40.160.100">
    <property type="match status" value="1"/>
</dbReference>
<name>A0A1B1AMB4_9PROT</name>
<dbReference type="Proteomes" id="UP000092498">
    <property type="component" value="Chromosome"/>
</dbReference>
<feature type="domain" description="Alginate export" evidence="2">
    <location>
        <begin position="67"/>
        <end position="447"/>
    </location>
</feature>
<dbReference type="AlphaFoldDB" id="A0A1B1AMB4"/>
<keyword evidence="1" id="KW-0732">Signal</keyword>
<dbReference type="EMBL" id="CP013244">
    <property type="protein sequence ID" value="ANP47660.1"/>
    <property type="molecule type" value="Genomic_DNA"/>
</dbReference>
<evidence type="ECO:0000259" key="2">
    <source>
        <dbReference type="Pfam" id="PF13372"/>
    </source>
</evidence>
<evidence type="ECO:0000313" key="3">
    <source>
        <dbReference type="EMBL" id="ANP47660.1"/>
    </source>
</evidence>
<evidence type="ECO:0000256" key="1">
    <source>
        <dbReference type="SAM" id="SignalP"/>
    </source>
</evidence>
<keyword evidence="4" id="KW-1185">Reference proteome</keyword>
<gene>
    <name evidence="3" type="ORF">ATE48_18015</name>
</gene>
<protein>
    <recommendedName>
        <fullName evidence="2">Alginate export domain-containing protein</fullName>
    </recommendedName>
</protein>
<feature type="signal peptide" evidence="1">
    <location>
        <begin position="1"/>
        <end position="28"/>
    </location>
</feature>
<dbReference type="InParanoid" id="A0A1B1AMB4"/>
<sequence>MAAGIFKSVRLLAGTYLAALGAAPLAHAQTSPFRPERFDEDWSTLAPDGAPYGAQFKNIEIIDGVDVSFGGDARWRYSMLDAPRLGIGTEQDSWILQRLLLHADLRFEDNARIFVQLGAHDGIDRELPASTDDDEFDVQQAFFDLSAPLAGGRVTFRAGRQELSLGPRFVTTRDSGNVRQRHDLARLIYERGHWRADIFGGSPVSSDQGAFDDQADESQDLYGLRLQRALGPASLDVYAYELDRDTATLTGVTANDDRISLGARFSGRAGEFDYDSEVMVQRGSFGGQDIRAVGSMLDIGRRFPESPLSPRIGARFTYGSGDSDLSDSSQGTFAPPFPNSQWFGQNGLASYSNTIETAALFGLAPVEDVSLNIKVSSLWRAETADYVYAGSTALTGTSSGEETYVGTSAAFSLNWRPNENVSINPYVSYVAVGDELTTRGAHDVTYAHLTVTLRF</sequence>
<reference evidence="3 4" key="1">
    <citation type="submission" date="2015-11" db="EMBL/GenBank/DDBJ databases">
        <title>Whole-Genome Sequence of Candidatus Oderbacter manganicum from the National Park Lower Oder Valley, Germany.</title>
        <authorList>
            <person name="Braun B."/>
            <person name="Liere K."/>
            <person name="Szewzyk U."/>
        </authorList>
    </citation>
    <scope>NUCLEOTIDE SEQUENCE [LARGE SCALE GENOMIC DNA]</scope>
    <source>
        <strain evidence="3 4">OTSz_A_272</strain>
    </source>
</reference>
<dbReference type="InterPro" id="IPR025388">
    <property type="entry name" value="Alginate_export_dom"/>
</dbReference>
<feature type="chain" id="PRO_5008519033" description="Alginate export domain-containing protein" evidence="1">
    <location>
        <begin position="29"/>
        <end position="455"/>
    </location>
</feature>
<accession>A0A1B1AMB4</accession>
<dbReference type="Pfam" id="PF13372">
    <property type="entry name" value="Alginate_exp"/>
    <property type="match status" value="1"/>
</dbReference>
<dbReference type="InterPro" id="IPR053728">
    <property type="entry name" value="Alginate_Permeability_Chnl"/>
</dbReference>
<dbReference type="OrthoDB" id="311329at2"/>
<proteinExistence type="predicted"/>
<dbReference type="KEGG" id="cbot:ATE48_18015"/>
<dbReference type="STRING" id="1759059.ATE48_18015"/>
<organism evidence="3 4">
    <name type="scientific">Candidatus Viadribacter manganicus</name>
    <dbReference type="NCBI Taxonomy" id="1759059"/>
    <lineage>
        <taxon>Bacteria</taxon>
        <taxon>Pseudomonadati</taxon>
        <taxon>Pseudomonadota</taxon>
        <taxon>Alphaproteobacteria</taxon>
        <taxon>Hyphomonadales</taxon>
        <taxon>Hyphomonadaceae</taxon>
        <taxon>Candidatus Viadribacter</taxon>
    </lineage>
</organism>